<comment type="caution">
    <text evidence="3">The sequence shown here is derived from an EMBL/GenBank/DDBJ whole genome shotgun (WGS) entry which is preliminary data.</text>
</comment>
<dbReference type="AlphaFoldDB" id="A0A562IWE0"/>
<reference evidence="3 4" key="1">
    <citation type="submission" date="2019-07" db="EMBL/GenBank/DDBJ databases">
        <title>R&amp;d 2014.</title>
        <authorList>
            <person name="Klenk H.-P."/>
        </authorList>
    </citation>
    <scope>NUCLEOTIDE SEQUENCE [LARGE SCALE GENOMIC DNA]</scope>
    <source>
        <strain evidence="3 4">DSM 45764</strain>
    </source>
</reference>
<sequence>MRGTFITAATIFLTVGTGVGMAAAADATEIQFPAGGTSQSVSGSLAAGGEDSYTLDADAGQTATVHFTRSSDTERWTLVGPDGTPLHTGMTEQQEDVTTKLPATGTYRIDVQTTDAGDYTLALTIDSSSGSSGQAGTGGQVSQVPTGAADTGGGATGGIEDAGLLGAGAASLAAAGAFGAVALRRRRTAATTLPDAH</sequence>
<feature type="chain" id="PRO_5021816934" description="Peptidase C-terminal archaeal/bacterial domain-containing protein" evidence="2">
    <location>
        <begin position="25"/>
        <end position="197"/>
    </location>
</feature>
<feature type="region of interest" description="Disordered" evidence="1">
    <location>
        <begin position="128"/>
        <end position="153"/>
    </location>
</feature>
<gene>
    <name evidence="3" type="ORF">JD78_03684</name>
</gene>
<dbReference type="RefSeq" id="WP_153361247.1">
    <property type="nucleotide sequence ID" value="NZ_ML762504.1"/>
</dbReference>
<dbReference type="OrthoDB" id="574668at2"/>
<feature type="compositionally biased region" description="Low complexity" evidence="1">
    <location>
        <begin position="140"/>
        <end position="149"/>
    </location>
</feature>
<name>A0A562IWE0_9ACTN</name>
<dbReference type="Gene3D" id="2.60.120.380">
    <property type="match status" value="1"/>
</dbReference>
<evidence type="ECO:0000256" key="2">
    <source>
        <dbReference type="SAM" id="SignalP"/>
    </source>
</evidence>
<evidence type="ECO:0000256" key="1">
    <source>
        <dbReference type="SAM" id="MobiDB-lite"/>
    </source>
</evidence>
<evidence type="ECO:0000313" key="3">
    <source>
        <dbReference type="EMBL" id="TWH75133.1"/>
    </source>
</evidence>
<dbReference type="EMBL" id="VLKF01000001">
    <property type="protein sequence ID" value="TWH75133.1"/>
    <property type="molecule type" value="Genomic_DNA"/>
</dbReference>
<evidence type="ECO:0000313" key="4">
    <source>
        <dbReference type="Proteomes" id="UP000321490"/>
    </source>
</evidence>
<organism evidence="3 4">
    <name type="scientific">Modestobacter roseus</name>
    <dbReference type="NCBI Taxonomy" id="1181884"/>
    <lineage>
        <taxon>Bacteria</taxon>
        <taxon>Bacillati</taxon>
        <taxon>Actinomycetota</taxon>
        <taxon>Actinomycetes</taxon>
        <taxon>Geodermatophilales</taxon>
        <taxon>Geodermatophilaceae</taxon>
        <taxon>Modestobacter</taxon>
    </lineage>
</organism>
<proteinExistence type="predicted"/>
<keyword evidence="4" id="KW-1185">Reference proteome</keyword>
<dbReference type="Proteomes" id="UP000321490">
    <property type="component" value="Unassembled WGS sequence"/>
</dbReference>
<protein>
    <recommendedName>
        <fullName evidence="5">Peptidase C-terminal archaeal/bacterial domain-containing protein</fullName>
    </recommendedName>
</protein>
<accession>A0A562IWE0</accession>
<feature type="signal peptide" evidence="2">
    <location>
        <begin position="1"/>
        <end position="24"/>
    </location>
</feature>
<evidence type="ECO:0008006" key="5">
    <source>
        <dbReference type="Google" id="ProtNLM"/>
    </source>
</evidence>
<keyword evidence="2" id="KW-0732">Signal</keyword>